<feature type="chain" id="PRO_5047363087" evidence="2">
    <location>
        <begin position="22"/>
        <end position="315"/>
    </location>
</feature>
<accession>A0ABP1G427</accession>
<keyword evidence="2" id="KW-0732">Signal</keyword>
<dbReference type="EMBL" id="CAXHTA020000015">
    <property type="protein sequence ID" value="CAL5226080.1"/>
    <property type="molecule type" value="Genomic_DNA"/>
</dbReference>
<feature type="signal peptide" evidence="2">
    <location>
        <begin position="1"/>
        <end position="21"/>
    </location>
</feature>
<reference evidence="3 4" key="1">
    <citation type="submission" date="2024-06" db="EMBL/GenBank/DDBJ databases">
        <authorList>
            <person name="Kraege A."/>
            <person name="Thomma B."/>
        </authorList>
    </citation>
    <scope>NUCLEOTIDE SEQUENCE [LARGE SCALE GENOMIC DNA]</scope>
</reference>
<protein>
    <submittedName>
        <fullName evidence="3">G8895 protein</fullName>
    </submittedName>
</protein>
<name>A0ABP1G427_9CHLO</name>
<evidence type="ECO:0000256" key="2">
    <source>
        <dbReference type="SAM" id="SignalP"/>
    </source>
</evidence>
<comment type="caution">
    <text evidence="3">The sequence shown here is derived from an EMBL/GenBank/DDBJ whole genome shotgun (WGS) entry which is preliminary data.</text>
</comment>
<gene>
    <name evidence="3" type="primary">g8895</name>
    <name evidence="3" type="ORF">VP750_LOCUS7986</name>
</gene>
<evidence type="ECO:0000313" key="3">
    <source>
        <dbReference type="EMBL" id="CAL5226080.1"/>
    </source>
</evidence>
<dbReference type="Proteomes" id="UP001497392">
    <property type="component" value="Unassembled WGS sequence"/>
</dbReference>
<organism evidence="3 4">
    <name type="scientific">Coccomyxa viridis</name>
    <dbReference type="NCBI Taxonomy" id="1274662"/>
    <lineage>
        <taxon>Eukaryota</taxon>
        <taxon>Viridiplantae</taxon>
        <taxon>Chlorophyta</taxon>
        <taxon>core chlorophytes</taxon>
        <taxon>Trebouxiophyceae</taxon>
        <taxon>Trebouxiophyceae incertae sedis</taxon>
        <taxon>Coccomyxaceae</taxon>
        <taxon>Coccomyxa</taxon>
    </lineage>
</organism>
<keyword evidence="4" id="KW-1185">Reference proteome</keyword>
<proteinExistence type="predicted"/>
<evidence type="ECO:0000256" key="1">
    <source>
        <dbReference type="SAM" id="MobiDB-lite"/>
    </source>
</evidence>
<evidence type="ECO:0000313" key="4">
    <source>
        <dbReference type="Proteomes" id="UP001497392"/>
    </source>
</evidence>
<feature type="region of interest" description="Disordered" evidence="1">
    <location>
        <begin position="208"/>
        <end position="242"/>
    </location>
</feature>
<sequence length="315" mass="32808">MLGTFLAILAGFDVLSETGIARPLRDWWRLNDGRSGDEGGFAGVDASSSLAQSDEVCGALVGNDLEVVGSTGVSEVDGRRRPLAEDDGPLLLPHGDVLGVVVPVVAEVVKLSLKFTGDGGDDRIVVVRDVVFVTEEGECFVADEIVDLSPGERSDGRCVGHSVMVRKEWGVFIRGGGKDDAIVAVLKDVGAEGVEEVLLVGLAKESSAGGARARGGGEGSGGERDVWKAEGGSDGEECGEASGREEFVGSVPLVKVFVDERFERPGIGFATSEDDELEIGAVRGGVAVSKSWENARMEADLVAIHPLAADSIDES</sequence>